<feature type="region of interest" description="Disordered" evidence="1">
    <location>
        <begin position="130"/>
        <end position="181"/>
    </location>
</feature>
<proteinExistence type="predicted"/>
<dbReference type="Proteomes" id="UP000501452">
    <property type="component" value="Plasmid unnamed1"/>
</dbReference>
<protein>
    <submittedName>
        <fullName evidence="2">Uncharacterized protein</fullName>
    </submittedName>
</protein>
<feature type="compositionally biased region" description="Low complexity" evidence="1">
    <location>
        <begin position="168"/>
        <end position="181"/>
    </location>
</feature>
<dbReference type="RefSeq" id="WP_166180716.1">
    <property type="nucleotide sequence ID" value="NZ_CP045120.1"/>
</dbReference>
<dbReference type="AlphaFoldDB" id="A0A6G8QFZ8"/>
<gene>
    <name evidence="2" type="ORF">GBA63_22245</name>
</gene>
<evidence type="ECO:0000256" key="1">
    <source>
        <dbReference type="SAM" id="MobiDB-lite"/>
    </source>
</evidence>
<sequence length="181" mass="18528">MGRSEREEFGAGGVGTREAARPLVLVSLEPRAYGGAIARAVQGLRPRLRIRTVEPEALGREVTCSDPALVICSRPEVGELAGRPAFVEFRPYEKPAARVRVGGRCQELDEVGLEDLLRVADETEQLTRGLGMGMGRAGRNKGGRPAGKAGAGGAGGGGRDTGPGPTPGAGTTDAGTPEGGA</sequence>
<dbReference type="EMBL" id="CP045120">
    <property type="protein sequence ID" value="QIN85424.1"/>
    <property type="molecule type" value="Genomic_DNA"/>
</dbReference>
<geneLocation type="plasmid" evidence="2 3">
    <name>unnamed1</name>
</geneLocation>
<keyword evidence="3" id="KW-1185">Reference proteome</keyword>
<reference evidence="2 3" key="1">
    <citation type="submission" date="2019-10" db="EMBL/GenBank/DDBJ databases">
        <title>Rubrobacter sp nov SCSIO 52090 isolated from a deep-sea sediment in the South China Sea.</title>
        <authorList>
            <person name="Chen R.W."/>
        </authorList>
    </citation>
    <scope>NUCLEOTIDE SEQUENCE [LARGE SCALE GENOMIC DNA]</scope>
    <source>
        <strain evidence="2 3">SCSIO 52909</strain>
        <plasmid evidence="2 3">unnamed1</plasmid>
    </source>
</reference>
<dbReference type="KEGG" id="rub:GBA63_22245"/>
<feature type="compositionally biased region" description="Gly residues" evidence="1">
    <location>
        <begin position="149"/>
        <end position="161"/>
    </location>
</feature>
<accession>A0A6G8QFZ8</accession>
<organism evidence="2 3">
    <name type="scientific">Rubrobacter tropicus</name>
    <dbReference type="NCBI Taxonomy" id="2653851"/>
    <lineage>
        <taxon>Bacteria</taxon>
        <taxon>Bacillati</taxon>
        <taxon>Actinomycetota</taxon>
        <taxon>Rubrobacteria</taxon>
        <taxon>Rubrobacterales</taxon>
        <taxon>Rubrobacteraceae</taxon>
        <taxon>Rubrobacter</taxon>
    </lineage>
</organism>
<keyword evidence="2" id="KW-0614">Plasmid</keyword>
<evidence type="ECO:0000313" key="2">
    <source>
        <dbReference type="EMBL" id="QIN85424.1"/>
    </source>
</evidence>
<evidence type="ECO:0000313" key="3">
    <source>
        <dbReference type="Proteomes" id="UP000501452"/>
    </source>
</evidence>
<name>A0A6G8QFZ8_9ACTN</name>